<name>A0AAD5XXT0_9FUNG</name>
<dbReference type="AlphaFoldDB" id="A0AAD5XXT0"/>
<reference evidence="1" key="1">
    <citation type="submission" date="2020-05" db="EMBL/GenBank/DDBJ databases">
        <title>Phylogenomic resolution of chytrid fungi.</title>
        <authorList>
            <person name="Stajich J.E."/>
            <person name="Amses K."/>
            <person name="Simmons R."/>
            <person name="Seto K."/>
            <person name="Myers J."/>
            <person name="Bonds A."/>
            <person name="Quandt C.A."/>
            <person name="Barry K."/>
            <person name="Liu P."/>
            <person name="Grigoriev I."/>
            <person name="Longcore J.E."/>
            <person name="James T.Y."/>
        </authorList>
    </citation>
    <scope>NUCLEOTIDE SEQUENCE</scope>
    <source>
        <strain evidence="1">JEL0476</strain>
    </source>
</reference>
<comment type="caution">
    <text evidence="1">The sequence shown here is derived from an EMBL/GenBank/DDBJ whole genome shotgun (WGS) entry which is preliminary data.</text>
</comment>
<gene>
    <name evidence="1" type="ORF">HK099_008717</name>
</gene>
<dbReference type="Proteomes" id="UP001211065">
    <property type="component" value="Unassembled WGS sequence"/>
</dbReference>
<dbReference type="EMBL" id="JADGJW010000992">
    <property type="protein sequence ID" value="KAJ3208484.1"/>
    <property type="molecule type" value="Genomic_DNA"/>
</dbReference>
<proteinExistence type="predicted"/>
<evidence type="ECO:0000313" key="1">
    <source>
        <dbReference type="EMBL" id="KAJ3208484.1"/>
    </source>
</evidence>
<sequence>MNYDTSLVKEKVYTRLVDTISVEDYPVPSLQETNEGSVKDLVGDILIPSLASHIKISNNNNIRLRREMKIISKDNESGGYEEYIVVDLINTTSERILIIVEAKQSSLGEGLKQCALAIKVSYDINNDNRPVYGFVVTSGSWRLLVYSGNSFKLSGPMEVLTEQLESNKENWLQSHSIVIDVIYSIPE</sequence>
<organism evidence="1 2">
    <name type="scientific">Clydaea vesicula</name>
    <dbReference type="NCBI Taxonomy" id="447962"/>
    <lineage>
        <taxon>Eukaryota</taxon>
        <taxon>Fungi</taxon>
        <taxon>Fungi incertae sedis</taxon>
        <taxon>Chytridiomycota</taxon>
        <taxon>Chytridiomycota incertae sedis</taxon>
        <taxon>Chytridiomycetes</taxon>
        <taxon>Lobulomycetales</taxon>
        <taxon>Lobulomycetaceae</taxon>
        <taxon>Clydaea</taxon>
    </lineage>
</organism>
<accession>A0AAD5XXT0</accession>
<evidence type="ECO:0000313" key="2">
    <source>
        <dbReference type="Proteomes" id="UP001211065"/>
    </source>
</evidence>
<keyword evidence="2" id="KW-1185">Reference proteome</keyword>
<protein>
    <submittedName>
        <fullName evidence="1">Uncharacterized protein</fullName>
    </submittedName>
</protein>